<feature type="chain" id="PRO_5037231345" evidence="2">
    <location>
        <begin position="25"/>
        <end position="251"/>
    </location>
</feature>
<evidence type="ECO:0000313" key="3">
    <source>
        <dbReference type="EMBL" id="MBO0661454.1"/>
    </source>
</evidence>
<evidence type="ECO:0000313" key="4">
    <source>
        <dbReference type="Proteomes" id="UP000664122"/>
    </source>
</evidence>
<accession>A0A939FY02</accession>
<dbReference type="RefSeq" id="WP_207256074.1">
    <property type="nucleotide sequence ID" value="NZ_JAFMPP010000001.1"/>
</dbReference>
<sequence>MQTVLRTALLAATALSIGLGSAFAQSSDTAKGTDADQPNLVLPPNAAPKPMSPAETETPTKPAASGGEASDATESGAPLGSAPAKAQSSSGDEKAAKPGRNPSAASDNPVGADGQPRNAVGDKFQLPHLTAENQIRMIADLCGIQIRDMSPAACACLGKEAMTKLTPPQRDYLIASVVAPPTADQLIKKGKVHKDDQKAIFAFLNAASASCKADPKSAGSDIPGESKPAAPSAMPPAAPAKPQSGAGEGSQ</sequence>
<keyword evidence="2" id="KW-0732">Signal</keyword>
<evidence type="ECO:0000256" key="2">
    <source>
        <dbReference type="SAM" id="SignalP"/>
    </source>
</evidence>
<keyword evidence="4" id="KW-1185">Reference proteome</keyword>
<organism evidence="3 4">
    <name type="scientific">Jiella flava</name>
    <dbReference type="NCBI Taxonomy" id="2816857"/>
    <lineage>
        <taxon>Bacteria</taxon>
        <taxon>Pseudomonadati</taxon>
        <taxon>Pseudomonadota</taxon>
        <taxon>Alphaproteobacteria</taxon>
        <taxon>Hyphomicrobiales</taxon>
        <taxon>Aurantimonadaceae</taxon>
        <taxon>Jiella</taxon>
    </lineage>
</organism>
<evidence type="ECO:0000256" key="1">
    <source>
        <dbReference type="SAM" id="MobiDB-lite"/>
    </source>
</evidence>
<feature type="signal peptide" evidence="2">
    <location>
        <begin position="1"/>
        <end position="24"/>
    </location>
</feature>
<feature type="region of interest" description="Disordered" evidence="1">
    <location>
        <begin position="24"/>
        <end position="121"/>
    </location>
</feature>
<protein>
    <submittedName>
        <fullName evidence="3">Uncharacterized protein</fullName>
    </submittedName>
</protein>
<dbReference type="AlphaFoldDB" id="A0A939FY02"/>
<feature type="region of interest" description="Disordered" evidence="1">
    <location>
        <begin position="209"/>
        <end position="251"/>
    </location>
</feature>
<proteinExistence type="predicted"/>
<dbReference type="Proteomes" id="UP000664122">
    <property type="component" value="Unassembled WGS sequence"/>
</dbReference>
<comment type="caution">
    <text evidence="3">The sequence shown here is derived from an EMBL/GenBank/DDBJ whole genome shotgun (WGS) entry which is preliminary data.</text>
</comment>
<name>A0A939FY02_9HYPH</name>
<gene>
    <name evidence="3" type="ORF">J1C48_02590</name>
</gene>
<reference evidence="3" key="1">
    <citation type="submission" date="2021-03" db="EMBL/GenBank/DDBJ databases">
        <title>Whole genome sequence of Jiella sp. CQZ9-1.</title>
        <authorList>
            <person name="Tuo L."/>
        </authorList>
    </citation>
    <scope>NUCLEOTIDE SEQUENCE</scope>
    <source>
        <strain evidence="3">CQZ9-1</strain>
    </source>
</reference>
<dbReference type="EMBL" id="JAFMPP010000001">
    <property type="protein sequence ID" value="MBO0661454.1"/>
    <property type="molecule type" value="Genomic_DNA"/>
</dbReference>